<feature type="chain" id="PRO_5035451469" evidence="1">
    <location>
        <begin position="25"/>
        <end position="86"/>
    </location>
</feature>
<sequence>MLRSTTLFSNMPCMWILIVESAAGFEDIRTASTGRWRRIRYGLLAGISWIPAGQKLGVTGRTWWNDSKIFFDETIDYFVWGSKGNR</sequence>
<keyword evidence="3" id="KW-1185">Reference proteome</keyword>
<dbReference type="AlphaFoldDB" id="A0A8K0SLM0"/>
<feature type="signal peptide" evidence="1">
    <location>
        <begin position="1"/>
        <end position="24"/>
    </location>
</feature>
<accession>A0A8K0SLM0</accession>
<name>A0A8K0SLM0_9HYPO</name>
<gene>
    <name evidence="2" type="ORF">B0I35DRAFT_91551</name>
</gene>
<evidence type="ECO:0000313" key="2">
    <source>
        <dbReference type="EMBL" id="KAH7309062.1"/>
    </source>
</evidence>
<dbReference type="Proteomes" id="UP000813444">
    <property type="component" value="Unassembled WGS sequence"/>
</dbReference>
<dbReference type="EMBL" id="JAGPNK010000014">
    <property type="protein sequence ID" value="KAH7309062.1"/>
    <property type="molecule type" value="Genomic_DNA"/>
</dbReference>
<organism evidence="2 3">
    <name type="scientific">Stachybotrys elegans</name>
    <dbReference type="NCBI Taxonomy" id="80388"/>
    <lineage>
        <taxon>Eukaryota</taxon>
        <taxon>Fungi</taxon>
        <taxon>Dikarya</taxon>
        <taxon>Ascomycota</taxon>
        <taxon>Pezizomycotina</taxon>
        <taxon>Sordariomycetes</taxon>
        <taxon>Hypocreomycetidae</taxon>
        <taxon>Hypocreales</taxon>
        <taxon>Stachybotryaceae</taxon>
        <taxon>Stachybotrys</taxon>
    </lineage>
</organism>
<proteinExistence type="predicted"/>
<reference evidence="2" key="1">
    <citation type="journal article" date="2021" name="Nat. Commun.">
        <title>Genetic determinants of endophytism in the Arabidopsis root mycobiome.</title>
        <authorList>
            <person name="Mesny F."/>
            <person name="Miyauchi S."/>
            <person name="Thiergart T."/>
            <person name="Pickel B."/>
            <person name="Atanasova L."/>
            <person name="Karlsson M."/>
            <person name="Huettel B."/>
            <person name="Barry K.W."/>
            <person name="Haridas S."/>
            <person name="Chen C."/>
            <person name="Bauer D."/>
            <person name="Andreopoulos W."/>
            <person name="Pangilinan J."/>
            <person name="LaButti K."/>
            <person name="Riley R."/>
            <person name="Lipzen A."/>
            <person name="Clum A."/>
            <person name="Drula E."/>
            <person name="Henrissat B."/>
            <person name="Kohler A."/>
            <person name="Grigoriev I.V."/>
            <person name="Martin F.M."/>
            <person name="Hacquard S."/>
        </authorList>
    </citation>
    <scope>NUCLEOTIDE SEQUENCE</scope>
    <source>
        <strain evidence="2">MPI-CAGE-CH-0235</strain>
    </source>
</reference>
<comment type="caution">
    <text evidence="2">The sequence shown here is derived from an EMBL/GenBank/DDBJ whole genome shotgun (WGS) entry which is preliminary data.</text>
</comment>
<keyword evidence="1" id="KW-0732">Signal</keyword>
<protein>
    <submittedName>
        <fullName evidence="2">Uncharacterized protein</fullName>
    </submittedName>
</protein>
<evidence type="ECO:0000313" key="3">
    <source>
        <dbReference type="Proteomes" id="UP000813444"/>
    </source>
</evidence>
<evidence type="ECO:0000256" key="1">
    <source>
        <dbReference type="SAM" id="SignalP"/>
    </source>
</evidence>